<organism evidence="2 3">
    <name type="scientific">Pseudomonas synxantha</name>
    <dbReference type="NCBI Taxonomy" id="47883"/>
    <lineage>
        <taxon>Bacteria</taxon>
        <taxon>Pseudomonadati</taxon>
        <taxon>Pseudomonadota</taxon>
        <taxon>Gammaproteobacteria</taxon>
        <taxon>Pseudomonadales</taxon>
        <taxon>Pseudomonadaceae</taxon>
        <taxon>Pseudomonas</taxon>
    </lineage>
</organism>
<dbReference type="AlphaFoldDB" id="A0AAX3IEX8"/>
<dbReference type="EMBL" id="LR590482">
    <property type="protein sequence ID" value="VTR04683.1"/>
    <property type="molecule type" value="Genomic_DNA"/>
</dbReference>
<proteinExistence type="predicted"/>
<feature type="domain" description="Abortive infection protein-like C-terminal" evidence="1">
    <location>
        <begin position="212"/>
        <end position="288"/>
    </location>
</feature>
<dbReference type="Pfam" id="PF14355">
    <property type="entry name" value="Abi_C"/>
    <property type="match status" value="1"/>
</dbReference>
<gene>
    <name evidence="2" type="ORF">NCTC10696_05135</name>
</gene>
<reference evidence="2 3" key="1">
    <citation type="submission" date="2019-05" db="EMBL/GenBank/DDBJ databases">
        <authorList>
            <consortium name="Pathogen Informatics"/>
        </authorList>
    </citation>
    <scope>NUCLEOTIDE SEQUENCE [LARGE SCALE GENOMIC DNA]</scope>
    <source>
        <strain evidence="2 3">NCTC10696</strain>
    </source>
</reference>
<name>A0AAX3IEX8_9PSED</name>
<evidence type="ECO:0000313" key="2">
    <source>
        <dbReference type="EMBL" id="VTR04683.1"/>
    </source>
</evidence>
<protein>
    <recommendedName>
        <fullName evidence="1">Abortive infection protein-like C-terminal domain-containing protein</fullName>
    </recommendedName>
</protein>
<dbReference type="Proteomes" id="UP000306562">
    <property type="component" value="Chromosome"/>
</dbReference>
<sequence length="301" mass="33475">MTTRKEAIERLATLVQESRSEVRIGLESVEKDLREAVHGVRLYASGCRVGLGNIGLDDYEYGFLTFDGEQIRALSSSSLEDAYNYGNEEERYYTSKHLSELSEEDIVKYSSAESINSIWSAVESKLNDFLGEAKSAVRQLSEFTDVQAEAMQEDLTGLMKGQYFEKQWAQARLKVATDPSDSLNHSNRFLESICRHYLEQRDLPLPGTKTAPELVAAVVKDFPFPSTVEGKEAKGDIEKLFGGIKSIGVGTGSFRTHFSTAHGGDKKVSQNDARLVNNLVGAAAIYILERLKERMVADLNE</sequence>
<evidence type="ECO:0000313" key="3">
    <source>
        <dbReference type="Proteomes" id="UP000306562"/>
    </source>
</evidence>
<dbReference type="InterPro" id="IPR026001">
    <property type="entry name" value="Abi-like_C"/>
</dbReference>
<accession>A0AAX3IEX8</accession>
<evidence type="ECO:0000259" key="1">
    <source>
        <dbReference type="Pfam" id="PF14355"/>
    </source>
</evidence>
<dbReference type="RefSeq" id="WP_082636605.1">
    <property type="nucleotide sequence ID" value="NZ_CBCSGQ010000006.1"/>
</dbReference>